<evidence type="ECO:0000256" key="4">
    <source>
        <dbReference type="ARBA" id="ARBA00022833"/>
    </source>
</evidence>
<dbReference type="Proteomes" id="UP000683360">
    <property type="component" value="Unassembled WGS sequence"/>
</dbReference>
<dbReference type="InterPro" id="IPR012337">
    <property type="entry name" value="RNaseH-like_sf"/>
</dbReference>
<sequence>MLNHLKLKHPNDFSETPEKVKQSSVLDFVQTPRSRRFSSTQSELITNSIVDMIILDYLPIRIVEGKGFSKLMSIIAPEFKIPSRNTIKSRIEKSYSDKKESLIKELNLIDSVSLTSDTWTSNATKSFLTVQNITLTKTGIYSQIFALNHAWEIPAIAKLTSRARKLVGHFKHSTTITAEMRKRQKLFGLRQNELIQDVVTRWNSTQLMIERLCEQRRVITDVMLDTTVTKKCDTHMLLKDHEWDYLVEISAVLKQMSHVTTYMCLEKDVSASVMLPIVNGLLKKHLKNSEEDSALAHKMKASISEELITRFKPYDIETASTQHALASLLDPRHRTLNFFSPEQKKVAIEMLESKLDDVPLKPAVKTS</sequence>
<dbReference type="GO" id="GO:0008270">
    <property type="term" value="F:zinc ion binding"/>
    <property type="evidence" value="ECO:0007669"/>
    <property type="project" value="UniProtKB-KW"/>
</dbReference>
<gene>
    <name evidence="6" type="ORF">MEDL_52700</name>
</gene>
<evidence type="ECO:0000313" key="7">
    <source>
        <dbReference type="Proteomes" id="UP000683360"/>
    </source>
</evidence>
<dbReference type="AlphaFoldDB" id="A0A8S3U3F4"/>
<dbReference type="OrthoDB" id="106267at2759"/>
<keyword evidence="2" id="KW-0479">Metal-binding</keyword>
<keyword evidence="5" id="KW-0539">Nucleus</keyword>
<evidence type="ECO:0000313" key="6">
    <source>
        <dbReference type="EMBL" id="CAG2240412.1"/>
    </source>
</evidence>
<keyword evidence="3" id="KW-0863">Zinc-finger</keyword>
<comment type="caution">
    <text evidence="6">The sequence shown here is derived from an EMBL/GenBank/DDBJ whole genome shotgun (WGS) entry which is preliminary data.</text>
</comment>
<dbReference type="GO" id="GO:0005634">
    <property type="term" value="C:nucleus"/>
    <property type="evidence" value="ECO:0007669"/>
    <property type="project" value="UniProtKB-SubCell"/>
</dbReference>
<organism evidence="6 7">
    <name type="scientific">Mytilus edulis</name>
    <name type="common">Blue mussel</name>
    <dbReference type="NCBI Taxonomy" id="6550"/>
    <lineage>
        <taxon>Eukaryota</taxon>
        <taxon>Metazoa</taxon>
        <taxon>Spiralia</taxon>
        <taxon>Lophotrochozoa</taxon>
        <taxon>Mollusca</taxon>
        <taxon>Bivalvia</taxon>
        <taxon>Autobranchia</taxon>
        <taxon>Pteriomorphia</taxon>
        <taxon>Mytilida</taxon>
        <taxon>Mytiloidea</taxon>
        <taxon>Mytilidae</taxon>
        <taxon>Mytilinae</taxon>
        <taxon>Mytilus</taxon>
    </lineage>
</organism>
<evidence type="ECO:0000256" key="3">
    <source>
        <dbReference type="ARBA" id="ARBA00022771"/>
    </source>
</evidence>
<dbReference type="PANTHER" id="PTHR46481:SF10">
    <property type="entry name" value="ZINC FINGER BED DOMAIN-CONTAINING PROTEIN 39"/>
    <property type="match status" value="1"/>
</dbReference>
<keyword evidence="4" id="KW-0862">Zinc</keyword>
<proteinExistence type="predicted"/>
<dbReference type="PANTHER" id="PTHR46481">
    <property type="entry name" value="ZINC FINGER BED DOMAIN-CONTAINING PROTEIN 4"/>
    <property type="match status" value="1"/>
</dbReference>
<evidence type="ECO:0000256" key="5">
    <source>
        <dbReference type="ARBA" id="ARBA00023242"/>
    </source>
</evidence>
<comment type="subcellular location">
    <subcellularLocation>
        <location evidence="1">Nucleus</location>
    </subcellularLocation>
</comment>
<evidence type="ECO:0000256" key="1">
    <source>
        <dbReference type="ARBA" id="ARBA00004123"/>
    </source>
</evidence>
<evidence type="ECO:0000256" key="2">
    <source>
        <dbReference type="ARBA" id="ARBA00022723"/>
    </source>
</evidence>
<dbReference type="SUPFAM" id="SSF53098">
    <property type="entry name" value="Ribonuclease H-like"/>
    <property type="match status" value="1"/>
</dbReference>
<protein>
    <submittedName>
        <fullName evidence="6">Uncharacterized protein</fullName>
    </submittedName>
</protein>
<accession>A0A8S3U3F4</accession>
<keyword evidence="7" id="KW-1185">Reference proteome</keyword>
<dbReference type="SUPFAM" id="SSF140996">
    <property type="entry name" value="Hermes dimerisation domain"/>
    <property type="match status" value="1"/>
</dbReference>
<name>A0A8S3U3F4_MYTED</name>
<dbReference type="InterPro" id="IPR052035">
    <property type="entry name" value="ZnF_BED_domain_contain"/>
</dbReference>
<dbReference type="EMBL" id="CAJPWZ010002557">
    <property type="protein sequence ID" value="CAG2240412.1"/>
    <property type="molecule type" value="Genomic_DNA"/>
</dbReference>
<reference evidence="6" key="1">
    <citation type="submission" date="2021-03" db="EMBL/GenBank/DDBJ databases">
        <authorList>
            <person name="Bekaert M."/>
        </authorList>
    </citation>
    <scope>NUCLEOTIDE SEQUENCE</scope>
</reference>